<keyword evidence="9" id="KW-1185">Reference proteome</keyword>
<accession>V3ZS60</accession>
<dbReference type="AlphaFoldDB" id="V3ZS60"/>
<dbReference type="InterPro" id="IPR017907">
    <property type="entry name" value="Znf_RING_CS"/>
</dbReference>
<dbReference type="PROSITE" id="PS00518">
    <property type="entry name" value="ZF_RING_1"/>
    <property type="match status" value="1"/>
</dbReference>
<protein>
    <recommendedName>
        <fullName evidence="7">RING-type domain-containing protein</fullName>
    </recommendedName>
</protein>
<dbReference type="PANTHER" id="PTHR24103">
    <property type="entry name" value="E3 UBIQUITIN-PROTEIN LIGASE TRIM"/>
    <property type="match status" value="1"/>
</dbReference>
<organism evidence="8 9">
    <name type="scientific">Lottia gigantea</name>
    <name type="common">Giant owl limpet</name>
    <dbReference type="NCBI Taxonomy" id="225164"/>
    <lineage>
        <taxon>Eukaryota</taxon>
        <taxon>Metazoa</taxon>
        <taxon>Spiralia</taxon>
        <taxon>Lophotrochozoa</taxon>
        <taxon>Mollusca</taxon>
        <taxon>Gastropoda</taxon>
        <taxon>Patellogastropoda</taxon>
        <taxon>Lottioidea</taxon>
        <taxon>Lottiidae</taxon>
        <taxon>Lottia</taxon>
    </lineage>
</organism>
<evidence type="ECO:0000256" key="6">
    <source>
        <dbReference type="SAM" id="MobiDB-lite"/>
    </source>
</evidence>
<feature type="compositionally biased region" description="Low complexity" evidence="6">
    <location>
        <begin position="126"/>
        <end position="140"/>
    </location>
</feature>
<dbReference type="SMART" id="SM00184">
    <property type="entry name" value="RING"/>
    <property type="match status" value="1"/>
</dbReference>
<evidence type="ECO:0000313" key="8">
    <source>
        <dbReference type="EMBL" id="ESO85350.1"/>
    </source>
</evidence>
<feature type="domain" description="RING-type" evidence="7">
    <location>
        <begin position="11"/>
        <end position="53"/>
    </location>
</feature>
<dbReference type="KEGG" id="lgi:LOTGIDRAFT_167929"/>
<dbReference type="SUPFAM" id="SSF57850">
    <property type="entry name" value="RING/U-box"/>
    <property type="match status" value="1"/>
</dbReference>
<keyword evidence="3 5" id="KW-0863">Zinc-finger</keyword>
<sequence length="164" mass="18016">MSSSIEDALSCHICAEIFKDPVEFPCSHSLCHSCLEYLLESSVGTVLQCPECKDVVQERSIRKNELLASIVDFYWEMTARADSDAKLMTGGQSGTRINQLIPQQNLRGASQGDAPKDSQSNSLSCDNPNPDQIDNNNSPDAKSAISKEQLHGFKDMAENGSNRY</sequence>
<proteinExistence type="inferred from homology"/>
<dbReference type="InterPro" id="IPR001841">
    <property type="entry name" value="Znf_RING"/>
</dbReference>
<dbReference type="RefSeq" id="XP_009064046.1">
    <property type="nucleotide sequence ID" value="XM_009065798.1"/>
</dbReference>
<dbReference type="OrthoDB" id="6270329at2759"/>
<dbReference type="GeneID" id="20240731"/>
<comment type="similarity">
    <text evidence="1">Belongs to the TRIM/RBCC family.</text>
</comment>
<keyword evidence="2" id="KW-0479">Metal-binding</keyword>
<evidence type="ECO:0000256" key="4">
    <source>
        <dbReference type="ARBA" id="ARBA00022833"/>
    </source>
</evidence>
<evidence type="ECO:0000256" key="3">
    <source>
        <dbReference type="ARBA" id="ARBA00022771"/>
    </source>
</evidence>
<feature type="region of interest" description="Disordered" evidence="6">
    <location>
        <begin position="106"/>
        <end position="164"/>
    </location>
</feature>
<evidence type="ECO:0000313" key="9">
    <source>
        <dbReference type="Proteomes" id="UP000030746"/>
    </source>
</evidence>
<name>V3ZS60_LOTGI</name>
<evidence type="ECO:0000256" key="1">
    <source>
        <dbReference type="ARBA" id="ARBA00008518"/>
    </source>
</evidence>
<dbReference type="Proteomes" id="UP000030746">
    <property type="component" value="Unassembled WGS sequence"/>
</dbReference>
<dbReference type="PROSITE" id="PS50089">
    <property type="entry name" value="ZF_RING_2"/>
    <property type="match status" value="1"/>
</dbReference>
<dbReference type="EMBL" id="KB203275">
    <property type="protein sequence ID" value="ESO85350.1"/>
    <property type="molecule type" value="Genomic_DNA"/>
</dbReference>
<dbReference type="GO" id="GO:0008270">
    <property type="term" value="F:zinc ion binding"/>
    <property type="evidence" value="ECO:0007669"/>
    <property type="project" value="UniProtKB-KW"/>
</dbReference>
<dbReference type="HOGENOM" id="CLU_1620922_0_0_1"/>
<evidence type="ECO:0000256" key="2">
    <source>
        <dbReference type="ARBA" id="ARBA00022723"/>
    </source>
</evidence>
<dbReference type="Gene3D" id="3.30.40.10">
    <property type="entry name" value="Zinc/RING finger domain, C3HC4 (zinc finger)"/>
    <property type="match status" value="1"/>
</dbReference>
<gene>
    <name evidence="8" type="ORF">LOTGIDRAFT_167929</name>
</gene>
<dbReference type="InterPro" id="IPR018957">
    <property type="entry name" value="Znf_C3HC4_RING-type"/>
</dbReference>
<dbReference type="InterPro" id="IPR050143">
    <property type="entry name" value="TRIM/RBCC"/>
</dbReference>
<dbReference type="Pfam" id="PF00097">
    <property type="entry name" value="zf-C3HC4"/>
    <property type="match status" value="1"/>
</dbReference>
<evidence type="ECO:0000259" key="7">
    <source>
        <dbReference type="PROSITE" id="PS50089"/>
    </source>
</evidence>
<dbReference type="CTD" id="20240731"/>
<feature type="compositionally biased region" description="Basic and acidic residues" evidence="6">
    <location>
        <begin position="148"/>
        <end position="157"/>
    </location>
</feature>
<keyword evidence="4" id="KW-0862">Zinc</keyword>
<reference evidence="8 9" key="1">
    <citation type="journal article" date="2013" name="Nature">
        <title>Insights into bilaterian evolution from three spiralian genomes.</title>
        <authorList>
            <person name="Simakov O."/>
            <person name="Marletaz F."/>
            <person name="Cho S.J."/>
            <person name="Edsinger-Gonzales E."/>
            <person name="Havlak P."/>
            <person name="Hellsten U."/>
            <person name="Kuo D.H."/>
            <person name="Larsson T."/>
            <person name="Lv J."/>
            <person name="Arendt D."/>
            <person name="Savage R."/>
            <person name="Osoegawa K."/>
            <person name="de Jong P."/>
            <person name="Grimwood J."/>
            <person name="Chapman J.A."/>
            <person name="Shapiro H."/>
            <person name="Aerts A."/>
            <person name="Otillar R.P."/>
            <person name="Terry A.Y."/>
            <person name="Boore J.L."/>
            <person name="Grigoriev I.V."/>
            <person name="Lindberg D.R."/>
            <person name="Seaver E.C."/>
            <person name="Weisblat D.A."/>
            <person name="Putnam N.H."/>
            <person name="Rokhsar D.S."/>
        </authorList>
    </citation>
    <scope>NUCLEOTIDE SEQUENCE [LARGE SCALE GENOMIC DNA]</scope>
</reference>
<dbReference type="InterPro" id="IPR013083">
    <property type="entry name" value="Znf_RING/FYVE/PHD"/>
</dbReference>
<evidence type="ECO:0000256" key="5">
    <source>
        <dbReference type="PROSITE-ProRule" id="PRU00175"/>
    </source>
</evidence>